<dbReference type="RefSeq" id="WP_188954568.1">
    <property type="nucleotide sequence ID" value="NZ_BMIB01000003.1"/>
</dbReference>
<comment type="caution">
    <text evidence="2">The sequence shown here is derived from an EMBL/GenBank/DDBJ whole genome shotgun (WGS) entry which is preliminary data.</text>
</comment>
<sequence>MKSNHTAESKTPPQTSTEKKSLNPLVLIQQQKDKTQLPYNPLQLLAAKASSYKPVTQKKVGFEIEVVGKRIKERKSTNPHYRALAKGEALHQAAGWKLTPDSKLDRLWTPEYIVKAIDETTNPEQIPVKIAEVSAHAANDLIHPGNWSNGQNISIENEEDEIEGNFHVTGGLRLSRISELIKILYPAGDDKSEGTDEALATRAEGISMRGANYKSVVALVALQISDLANSADRVEYLNGRTAKIPVSILSRTDLGAAVSKVSFFASKQAFINDVLTTAKVPGDTKLIKHQLPGSAVTGRSIDDQQDITVLQWLNKLLTGTDFVWSETRNDAGTAFGYDKVGESTLGHRADGIILELRALTGQEHTPLANWVSFAQKFATLFAMLNAKKDHTEIVNKFRE</sequence>
<organism evidence="2 3">
    <name type="scientific">Filimonas zeae</name>
    <dbReference type="NCBI Taxonomy" id="1737353"/>
    <lineage>
        <taxon>Bacteria</taxon>
        <taxon>Pseudomonadati</taxon>
        <taxon>Bacteroidota</taxon>
        <taxon>Chitinophagia</taxon>
        <taxon>Chitinophagales</taxon>
        <taxon>Chitinophagaceae</taxon>
        <taxon>Filimonas</taxon>
    </lineage>
</organism>
<evidence type="ECO:0000313" key="3">
    <source>
        <dbReference type="Proteomes" id="UP000627292"/>
    </source>
</evidence>
<evidence type="ECO:0000256" key="1">
    <source>
        <dbReference type="SAM" id="MobiDB-lite"/>
    </source>
</evidence>
<keyword evidence="3" id="KW-1185">Reference proteome</keyword>
<feature type="region of interest" description="Disordered" evidence="1">
    <location>
        <begin position="1"/>
        <end position="24"/>
    </location>
</feature>
<gene>
    <name evidence="2" type="ORF">GCM10011379_34840</name>
</gene>
<reference evidence="2" key="2">
    <citation type="submission" date="2020-09" db="EMBL/GenBank/DDBJ databases">
        <authorList>
            <person name="Sun Q."/>
            <person name="Zhou Y."/>
        </authorList>
    </citation>
    <scope>NUCLEOTIDE SEQUENCE</scope>
    <source>
        <strain evidence="2">CGMCC 1.15290</strain>
    </source>
</reference>
<proteinExistence type="predicted"/>
<dbReference type="AlphaFoldDB" id="A0A917MXA2"/>
<accession>A0A917MXA2</accession>
<evidence type="ECO:0000313" key="2">
    <source>
        <dbReference type="EMBL" id="GGH73381.1"/>
    </source>
</evidence>
<protein>
    <submittedName>
        <fullName evidence="2">Uncharacterized protein</fullName>
    </submittedName>
</protein>
<reference evidence="2" key="1">
    <citation type="journal article" date="2014" name="Int. J. Syst. Evol. Microbiol.">
        <title>Complete genome sequence of Corynebacterium casei LMG S-19264T (=DSM 44701T), isolated from a smear-ripened cheese.</title>
        <authorList>
            <consortium name="US DOE Joint Genome Institute (JGI-PGF)"/>
            <person name="Walter F."/>
            <person name="Albersmeier A."/>
            <person name="Kalinowski J."/>
            <person name="Ruckert C."/>
        </authorList>
    </citation>
    <scope>NUCLEOTIDE SEQUENCE</scope>
    <source>
        <strain evidence="2">CGMCC 1.15290</strain>
    </source>
</reference>
<dbReference type="Proteomes" id="UP000627292">
    <property type="component" value="Unassembled WGS sequence"/>
</dbReference>
<name>A0A917MXA2_9BACT</name>
<dbReference type="EMBL" id="BMIB01000003">
    <property type="protein sequence ID" value="GGH73381.1"/>
    <property type="molecule type" value="Genomic_DNA"/>
</dbReference>